<reference evidence="2 3" key="1">
    <citation type="journal article" date="2018" name="Sci. Rep.">
        <title>Genomic signatures of local adaptation to the degree of environmental predictability in rotifers.</title>
        <authorList>
            <person name="Franch-Gras L."/>
            <person name="Hahn C."/>
            <person name="Garcia-Roger E.M."/>
            <person name="Carmona M.J."/>
            <person name="Serra M."/>
            <person name="Gomez A."/>
        </authorList>
    </citation>
    <scope>NUCLEOTIDE SEQUENCE [LARGE SCALE GENOMIC DNA]</scope>
    <source>
        <strain evidence="2">HYR1</strain>
    </source>
</reference>
<name>A0A3M7STP1_BRAPC</name>
<sequence>MFSSSTSFSSPSFTFGPLSENSANNSSKLSFMFVAPACSELTTSSSLDSESVSLLHNWSMMSLLFGFFFALFASARHLAGVCGGGLLTRQLNGQSLSQLIYLRDKILLCRFQMLNVPLLIATFLVKSGGPDLKSQDQRVSFDVQIALAGKEIEPKKSVIAPAFANFKIAGKLSHNAL</sequence>
<dbReference type="Proteomes" id="UP000276133">
    <property type="component" value="Unassembled WGS sequence"/>
</dbReference>
<keyword evidence="1" id="KW-0472">Membrane</keyword>
<feature type="transmembrane region" description="Helical" evidence="1">
    <location>
        <begin position="107"/>
        <end position="125"/>
    </location>
</feature>
<dbReference type="EMBL" id="REGN01000779">
    <property type="protein sequence ID" value="RNA39163.1"/>
    <property type="molecule type" value="Genomic_DNA"/>
</dbReference>
<protein>
    <submittedName>
        <fullName evidence="2">Uncharacterized protein</fullName>
    </submittedName>
</protein>
<evidence type="ECO:0000313" key="3">
    <source>
        <dbReference type="Proteomes" id="UP000276133"/>
    </source>
</evidence>
<evidence type="ECO:0000313" key="2">
    <source>
        <dbReference type="EMBL" id="RNA39163.1"/>
    </source>
</evidence>
<proteinExistence type="predicted"/>
<evidence type="ECO:0000256" key="1">
    <source>
        <dbReference type="SAM" id="Phobius"/>
    </source>
</evidence>
<keyword evidence="1" id="KW-1133">Transmembrane helix</keyword>
<keyword evidence="1" id="KW-0812">Transmembrane</keyword>
<dbReference type="AlphaFoldDB" id="A0A3M7STP1"/>
<accession>A0A3M7STP1</accession>
<comment type="caution">
    <text evidence="2">The sequence shown here is derived from an EMBL/GenBank/DDBJ whole genome shotgun (WGS) entry which is preliminary data.</text>
</comment>
<gene>
    <name evidence="2" type="ORF">BpHYR1_037365</name>
</gene>
<feature type="transmembrane region" description="Helical" evidence="1">
    <location>
        <begin position="63"/>
        <end position="87"/>
    </location>
</feature>
<organism evidence="2 3">
    <name type="scientific">Brachionus plicatilis</name>
    <name type="common">Marine rotifer</name>
    <name type="synonym">Brachionus muelleri</name>
    <dbReference type="NCBI Taxonomy" id="10195"/>
    <lineage>
        <taxon>Eukaryota</taxon>
        <taxon>Metazoa</taxon>
        <taxon>Spiralia</taxon>
        <taxon>Gnathifera</taxon>
        <taxon>Rotifera</taxon>
        <taxon>Eurotatoria</taxon>
        <taxon>Monogononta</taxon>
        <taxon>Pseudotrocha</taxon>
        <taxon>Ploima</taxon>
        <taxon>Brachionidae</taxon>
        <taxon>Brachionus</taxon>
    </lineage>
</organism>
<keyword evidence="3" id="KW-1185">Reference proteome</keyword>